<evidence type="ECO:0000256" key="6">
    <source>
        <dbReference type="ARBA" id="ARBA00022927"/>
    </source>
</evidence>
<evidence type="ECO:0000256" key="10">
    <source>
        <dbReference type="HAMAP-Rule" id="MF_00237"/>
    </source>
</evidence>
<evidence type="ECO:0000313" key="12">
    <source>
        <dbReference type="EMBL" id="AIJ44965.1"/>
    </source>
</evidence>
<dbReference type="GO" id="GO:0033281">
    <property type="term" value="C:TAT protein transport complex"/>
    <property type="evidence" value="ECO:0007669"/>
    <property type="project" value="UniProtKB-UniRule"/>
</dbReference>
<keyword evidence="9 10" id="KW-0472">Membrane</keyword>
<evidence type="ECO:0000256" key="1">
    <source>
        <dbReference type="ARBA" id="ARBA00004167"/>
    </source>
</evidence>
<evidence type="ECO:0000256" key="8">
    <source>
        <dbReference type="ARBA" id="ARBA00023010"/>
    </source>
</evidence>
<proteinExistence type="inferred from homology"/>
<dbReference type="EMBL" id="CP006704">
    <property type="protein sequence ID" value="AIJ44965.1"/>
    <property type="molecule type" value="Genomic_DNA"/>
</dbReference>
<dbReference type="GeneID" id="69558433"/>
<evidence type="ECO:0000256" key="3">
    <source>
        <dbReference type="ARBA" id="ARBA00022475"/>
    </source>
</evidence>
<evidence type="ECO:0000256" key="4">
    <source>
        <dbReference type="ARBA" id="ARBA00022519"/>
    </source>
</evidence>
<comment type="subcellular location">
    <subcellularLocation>
        <location evidence="10">Cell membrane</location>
        <topology evidence="10">Single-pass membrane protein</topology>
    </subcellularLocation>
    <subcellularLocation>
        <location evidence="1">Membrane</location>
        <topology evidence="1">Single-pass membrane protein</topology>
    </subcellularLocation>
</comment>
<name>A0A076PMN9_COMTE</name>
<keyword evidence="2 10" id="KW-0813">Transport</keyword>
<keyword evidence="7 10" id="KW-1133">Transmembrane helix</keyword>
<feature type="region of interest" description="Disordered" evidence="11">
    <location>
        <begin position="72"/>
        <end position="106"/>
    </location>
</feature>
<dbReference type="InterPro" id="IPR003369">
    <property type="entry name" value="TatA/B/E"/>
</dbReference>
<dbReference type="InterPro" id="IPR018448">
    <property type="entry name" value="TatB"/>
</dbReference>
<evidence type="ECO:0000256" key="5">
    <source>
        <dbReference type="ARBA" id="ARBA00022692"/>
    </source>
</evidence>
<accession>A0A076PMN9</accession>
<keyword evidence="4" id="KW-0997">Cell inner membrane</keyword>
<dbReference type="HAMAP" id="MF_00237">
    <property type="entry name" value="TatB"/>
    <property type="match status" value="1"/>
</dbReference>
<dbReference type="PRINTS" id="PR01506">
    <property type="entry name" value="TATBPROTEIN"/>
</dbReference>
<comment type="subunit">
    <text evidence="10">The Tat system comprises two distinct complexes: a TatABC complex, containing multiple copies of TatA, TatB and TatC subunits, and a separate TatA complex, containing only TatA subunits. Substrates initially bind to the TatABC complex, which probably triggers association of the separate TatA complex to form the active translocon.</text>
</comment>
<dbReference type="NCBIfam" id="TIGR01410">
    <property type="entry name" value="tatB"/>
    <property type="match status" value="1"/>
</dbReference>
<evidence type="ECO:0000256" key="11">
    <source>
        <dbReference type="SAM" id="MobiDB-lite"/>
    </source>
</evidence>
<reference evidence="12 13" key="1">
    <citation type="journal article" date="2014" name="Genome Announc.">
        <title>Complete Genome Sequence of Polychlorinated Biphenyl Degrader Comamonas testosteroni TK102 (NBRC 109938).</title>
        <authorList>
            <person name="Fukuda K."/>
            <person name="Hosoyama A."/>
            <person name="Tsuchikane K."/>
            <person name="Ohji S."/>
            <person name="Yamazoe A."/>
            <person name="Fujita N."/>
            <person name="Shintani M."/>
            <person name="Kimbara K."/>
        </authorList>
    </citation>
    <scope>NUCLEOTIDE SEQUENCE [LARGE SCALE GENOMIC DNA]</scope>
    <source>
        <strain evidence="12">TK102</strain>
    </source>
</reference>
<keyword evidence="5 10" id="KW-0812">Transmembrane</keyword>
<gene>
    <name evidence="10 12" type="primary">tatB</name>
    <name evidence="12" type="ORF">O987_03980</name>
</gene>
<evidence type="ECO:0000256" key="2">
    <source>
        <dbReference type="ARBA" id="ARBA00022448"/>
    </source>
</evidence>
<dbReference type="PANTHER" id="PTHR33162:SF1">
    <property type="entry name" value="SEC-INDEPENDENT PROTEIN TRANSLOCASE PROTEIN TATA, CHLOROPLASTIC"/>
    <property type="match status" value="1"/>
</dbReference>
<dbReference type="Proteomes" id="UP000028782">
    <property type="component" value="Chromosome"/>
</dbReference>
<evidence type="ECO:0000256" key="7">
    <source>
        <dbReference type="ARBA" id="ARBA00022989"/>
    </source>
</evidence>
<organism evidence="12 13">
    <name type="scientific">Comamonas testosteroni TK102</name>
    <dbReference type="NCBI Taxonomy" id="1392005"/>
    <lineage>
        <taxon>Bacteria</taxon>
        <taxon>Pseudomonadati</taxon>
        <taxon>Pseudomonadota</taxon>
        <taxon>Betaproteobacteria</taxon>
        <taxon>Burkholderiales</taxon>
        <taxon>Comamonadaceae</taxon>
        <taxon>Comamonas</taxon>
    </lineage>
</organism>
<comment type="similarity">
    <text evidence="10">Belongs to the TatB family.</text>
</comment>
<keyword evidence="6 10" id="KW-0653">Protein transport</keyword>
<evidence type="ECO:0000256" key="9">
    <source>
        <dbReference type="ARBA" id="ARBA00023136"/>
    </source>
</evidence>
<dbReference type="KEGG" id="ctes:O987_03980"/>
<protein>
    <recommendedName>
        <fullName evidence="10">Sec-independent protein translocase protein TatB</fullName>
    </recommendedName>
</protein>
<comment type="function">
    <text evidence="10">Part of the twin-arginine translocation (Tat) system that transports large folded proteins containing a characteristic twin-arginine motif in their signal peptide across membranes. Together with TatC, TatB is part of a receptor directly interacting with Tat signal peptides. TatB may form an oligomeric binding site that transiently accommodates folded Tat precursor proteins before their translocation.</text>
</comment>
<sequence length="173" mass="19291">MFDIGLSKMALIGAVALVVIGPEKLPRVARMVGTLLGRAQRYVSDVKAEVNRSMELDELRKMKDTVETAARDVESSMRNQASDLEKDWSDATKDLRDDSNMTSASSFGSYDAEGGYTGLDTHSSVVPSYRHPRKNWRVKRGAVPQWYKARAGVRSKVQSGAARVARFRPKKFH</sequence>
<evidence type="ECO:0000313" key="13">
    <source>
        <dbReference type="Proteomes" id="UP000028782"/>
    </source>
</evidence>
<dbReference type="HOGENOM" id="CLU_086034_1_1_4"/>
<dbReference type="Gene3D" id="1.20.5.3310">
    <property type="match status" value="1"/>
</dbReference>
<feature type="compositionally biased region" description="Basic and acidic residues" evidence="11">
    <location>
        <begin position="83"/>
        <end position="99"/>
    </location>
</feature>
<dbReference type="Pfam" id="PF02416">
    <property type="entry name" value="TatA_B_E"/>
    <property type="match status" value="1"/>
</dbReference>
<dbReference type="GO" id="GO:0008320">
    <property type="term" value="F:protein transmembrane transporter activity"/>
    <property type="evidence" value="ECO:0007669"/>
    <property type="project" value="UniProtKB-UniRule"/>
</dbReference>
<dbReference type="AlphaFoldDB" id="A0A076PMN9"/>
<keyword evidence="8 10" id="KW-0811">Translocation</keyword>
<keyword evidence="3 10" id="KW-1003">Cell membrane</keyword>
<dbReference type="RefSeq" id="WP_003062149.1">
    <property type="nucleotide sequence ID" value="NZ_CP006704.1"/>
</dbReference>
<dbReference type="GO" id="GO:0043953">
    <property type="term" value="P:protein transport by the Tat complex"/>
    <property type="evidence" value="ECO:0007669"/>
    <property type="project" value="UniProtKB-UniRule"/>
</dbReference>
<dbReference type="PANTHER" id="PTHR33162">
    <property type="entry name" value="SEC-INDEPENDENT PROTEIN TRANSLOCASE PROTEIN TATA, CHLOROPLASTIC"/>
    <property type="match status" value="1"/>
</dbReference>